<accession>A0A428MW84</accession>
<comment type="caution">
    <text evidence="1">The sequence shown here is derived from an EMBL/GenBank/DDBJ whole genome shotgun (WGS) entry which is preliminary data.</text>
</comment>
<evidence type="ECO:0000313" key="1">
    <source>
        <dbReference type="EMBL" id="RSL30336.1"/>
    </source>
</evidence>
<keyword evidence="1" id="KW-0946">Virion</keyword>
<dbReference type="EMBL" id="RBVX01000038">
    <property type="protein sequence ID" value="RSL30336.1"/>
    <property type="molecule type" value="Genomic_DNA"/>
</dbReference>
<dbReference type="SUPFAM" id="SSF56112">
    <property type="entry name" value="Protein kinase-like (PK-like)"/>
    <property type="match status" value="1"/>
</dbReference>
<dbReference type="InterPro" id="IPR011009">
    <property type="entry name" value="Kinase-like_dom_sf"/>
</dbReference>
<dbReference type="AlphaFoldDB" id="A0A428MW84"/>
<gene>
    <name evidence="1" type="primary">yutH</name>
    <name evidence="1" type="ORF">D7Z54_26200</name>
</gene>
<dbReference type="PANTHER" id="PTHR39179">
    <property type="entry name" value="SPORE COAT PROTEIN I"/>
    <property type="match status" value="1"/>
</dbReference>
<keyword evidence="1" id="KW-0167">Capsid protein</keyword>
<reference evidence="1 2" key="1">
    <citation type="submission" date="2018-10" db="EMBL/GenBank/DDBJ databases">
        <title>Draft genome sequence of Bacillus salarius IM0101, isolated from a hypersaline soil in Inner Mongolia, China.</title>
        <authorList>
            <person name="Yamprayoonswat W."/>
            <person name="Boonvisut S."/>
            <person name="Jumpathong W."/>
            <person name="Sittihan S."/>
            <person name="Ruangsuj P."/>
            <person name="Wanthongcharoen S."/>
            <person name="Thongpramul N."/>
            <person name="Pimmason S."/>
            <person name="Yu B."/>
            <person name="Yasawong M."/>
        </authorList>
    </citation>
    <scope>NUCLEOTIDE SEQUENCE [LARGE SCALE GENOMIC DNA]</scope>
    <source>
        <strain evidence="1 2">IM0101</strain>
    </source>
</reference>
<sequence>MWMMQRMVYDYYGLYMVEMFQAGRYSGFYTQDKTYVFVPENQEDSSLWEEKLQWAQMMRQTDQTIARFVPPLQKNLSITVDGEKQMLFELSIQEKQDDREEYSGAELAIFHNKGSALFPNASPDMFVQRWSQWWEIRLEQLENWYHSVKTKSVYSQMDRWFIRTFPYYLGLTENAMQWLKAIPANERVEEAGCICHFRYTPAAWVTIAPHTLPNKLPSDWLYDHPTRDVAEWIRYAMEQDASGQELETFVHSYEQHKSITSFGWDLIAGRLLFPYYYLEQMEQTYLRENLGNMEEILYNLEQSWQKEGNRLEQLASLKQSFPDAFRNSPDWLISES</sequence>
<dbReference type="Proteomes" id="UP000275076">
    <property type="component" value="Unassembled WGS sequence"/>
</dbReference>
<dbReference type="InterPro" id="IPR047175">
    <property type="entry name" value="CotS-like"/>
</dbReference>
<organism evidence="1 2">
    <name type="scientific">Salibacterium salarium</name>
    <dbReference type="NCBI Taxonomy" id="284579"/>
    <lineage>
        <taxon>Bacteria</taxon>
        <taxon>Bacillati</taxon>
        <taxon>Bacillota</taxon>
        <taxon>Bacilli</taxon>
        <taxon>Bacillales</taxon>
        <taxon>Bacillaceae</taxon>
    </lineage>
</organism>
<evidence type="ECO:0000313" key="2">
    <source>
        <dbReference type="Proteomes" id="UP000275076"/>
    </source>
</evidence>
<keyword evidence="2" id="KW-1185">Reference proteome</keyword>
<proteinExistence type="predicted"/>
<name>A0A428MW84_9BACI</name>
<dbReference type="InterPro" id="IPR014254">
    <property type="entry name" value="Spore_coat_YutH"/>
</dbReference>
<dbReference type="NCBIfam" id="TIGR02905">
    <property type="entry name" value="spore_yutH"/>
    <property type="match status" value="1"/>
</dbReference>
<dbReference type="PANTHER" id="PTHR39179:SF2">
    <property type="entry name" value="ENDOSPORE COAT-ASSOCIATED PROTEIN YUTH"/>
    <property type="match status" value="1"/>
</dbReference>
<dbReference type="GO" id="GO:0042601">
    <property type="term" value="C:endospore-forming forespore"/>
    <property type="evidence" value="ECO:0007669"/>
    <property type="project" value="TreeGrafter"/>
</dbReference>
<dbReference type="Gene3D" id="3.90.1200.10">
    <property type="match status" value="1"/>
</dbReference>
<dbReference type="OrthoDB" id="2986702at2"/>
<protein>
    <submittedName>
        <fullName evidence="1">Spore coat protein YutH</fullName>
    </submittedName>
</protein>